<evidence type="ECO:0000256" key="3">
    <source>
        <dbReference type="ARBA" id="ARBA00023163"/>
    </source>
</evidence>
<feature type="DNA-binding region" description="H-T-H motif" evidence="4">
    <location>
        <begin position="32"/>
        <end position="51"/>
    </location>
</feature>
<dbReference type="InterPro" id="IPR023772">
    <property type="entry name" value="DNA-bd_HTH_TetR-type_CS"/>
</dbReference>
<dbReference type="SUPFAM" id="SSF46689">
    <property type="entry name" value="Homeodomain-like"/>
    <property type="match status" value="1"/>
</dbReference>
<dbReference type="RefSeq" id="WP_042128387.1">
    <property type="nucleotide sequence ID" value="NZ_FZOL01000011.1"/>
</dbReference>
<dbReference type="InterPro" id="IPR050109">
    <property type="entry name" value="HTH-type_TetR-like_transc_reg"/>
</dbReference>
<dbReference type="AlphaFoldDB" id="A0A239G2A6"/>
<dbReference type="InterPro" id="IPR041490">
    <property type="entry name" value="KstR2_TetR_C"/>
</dbReference>
<dbReference type="STRING" id="1215104.GCA_000730585_01122"/>
<keyword evidence="7" id="KW-1185">Reference proteome</keyword>
<dbReference type="Pfam" id="PF00440">
    <property type="entry name" value="TetR_N"/>
    <property type="match status" value="1"/>
</dbReference>
<proteinExistence type="predicted"/>
<dbReference type="PROSITE" id="PS50977">
    <property type="entry name" value="HTH_TETR_2"/>
    <property type="match status" value="1"/>
</dbReference>
<dbReference type="OrthoDB" id="7028830at2"/>
<keyword evidence="3" id="KW-0804">Transcription</keyword>
<dbReference type="Gene3D" id="1.10.357.10">
    <property type="entry name" value="Tetracycline Repressor, domain 2"/>
    <property type="match status" value="1"/>
</dbReference>
<feature type="domain" description="HTH tetR-type" evidence="5">
    <location>
        <begin position="9"/>
        <end position="69"/>
    </location>
</feature>
<protein>
    <submittedName>
        <fullName evidence="6">Transcriptional regulator, TetR family</fullName>
    </submittedName>
</protein>
<dbReference type="InterPro" id="IPR001647">
    <property type="entry name" value="HTH_TetR"/>
</dbReference>
<dbReference type="EMBL" id="FZOL01000011">
    <property type="protein sequence ID" value="SNS63397.1"/>
    <property type="molecule type" value="Genomic_DNA"/>
</dbReference>
<dbReference type="PANTHER" id="PTHR30055:SF234">
    <property type="entry name" value="HTH-TYPE TRANSCRIPTIONAL REGULATOR BETI"/>
    <property type="match status" value="1"/>
</dbReference>
<dbReference type="Pfam" id="PF17932">
    <property type="entry name" value="TetR_C_24"/>
    <property type="match status" value="1"/>
</dbReference>
<evidence type="ECO:0000313" key="7">
    <source>
        <dbReference type="Proteomes" id="UP000198407"/>
    </source>
</evidence>
<evidence type="ECO:0000256" key="2">
    <source>
        <dbReference type="ARBA" id="ARBA00023125"/>
    </source>
</evidence>
<dbReference type="Gene3D" id="1.10.10.60">
    <property type="entry name" value="Homeodomain-like"/>
    <property type="match status" value="1"/>
</dbReference>
<reference evidence="7" key="1">
    <citation type="submission" date="2017-06" db="EMBL/GenBank/DDBJ databases">
        <authorList>
            <person name="Varghese N."/>
            <person name="Submissions S."/>
        </authorList>
    </citation>
    <scope>NUCLEOTIDE SEQUENCE [LARGE SCALE GENOMIC DNA]</scope>
    <source>
        <strain evidence="7">DSM 22348</strain>
    </source>
</reference>
<gene>
    <name evidence="6" type="ORF">SAMN05444352_111123</name>
</gene>
<dbReference type="Proteomes" id="UP000198407">
    <property type="component" value="Unassembled WGS sequence"/>
</dbReference>
<keyword evidence="2 4" id="KW-0238">DNA-binding</keyword>
<evidence type="ECO:0000259" key="5">
    <source>
        <dbReference type="PROSITE" id="PS50977"/>
    </source>
</evidence>
<dbReference type="InterPro" id="IPR009057">
    <property type="entry name" value="Homeodomain-like_sf"/>
</dbReference>
<evidence type="ECO:0000256" key="4">
    <source>
        <dbReference type="PROSITE-ProRule" id="PRU00335"/>
    </source>
</evidence>
<accession>A0A239G2A6</accession>
<keyword evidence="1" id="KW-0805">Transcription regulation</keyword>
<dbReference type="GO" id="GO:0000976">
    <property type="term" value="F:transcription cis-regulatory region binding"/>
    <property type="evidence" value="ECO:0007669"/>
    <property type="project" value="TreeGrafter"/>
</dbReference>
<organism evidence="6 7">
    <name type="scientific">Pseudomonas japonica</name>
    <dbReference type="NCBI Taxonomy" id="256466"/>
    <lineage>
        <taxon>Bacteria</taxon>
        <taxon>Pseudomonadati</taxon>
        <taxon>Pseudomonadota</taxon>
        <taxon>Gammaproteobacteria</taxon>
        <taxon>Pseudomonadales</taxon>
        <taxon>Pseudomonadaceae</taxon>
        <taxon>Pseudomonas</taxon>
    </lineage>
</organism>
<name>A0A239G2A6_9PSED</name>
<dbReference type="GO" id="GO:0003700">
    <property type="term" value="F:DNA-binding transcription factor activity"/>
    <property type="evidence" value="ECO:0007669"/>
    <property type="project" value="TreeGrafter"/>
</dbReference>
<evidence type="ECO:0000256" key="1">
    <source>
        <dbReference type="ARBA" id="ARBA00023015"/>
    </source>
</evidence>
<sequence length="200" mass="22218">MPKTCADRCADYEERREKALELFALKGFGQVSMRELAAHVGLTAGSLYHHFPSKQHLLFDLIEELHEELLATLQPVARGKPGTVHLSAVIRAHWELHAERPLQFRLAERDLCCLTDEQQAQIAAMRREYEHRLLQLIAPATRLSGAALETATQVVASMLNSLPGWLQNSAASQAQRLALMESMLLGAIERTLPECVSSAA</sequence>
<evidence type="ECO:0000313" key="6">
    <source>
        <dbReference type="EMBL" id="SNS63397.1"/>
    </source>
</evidence>
<dbReference type="PRINTS" id="PR00455">
    <property type="entry name" value="HTHTETR"/>
</dbReference>
<dbReference type="PROSITE" id="PS01081">
    <property type="entry name" value="HTH_TETR_1"/>
    <property type="match status" value="1"/>
</dbReference>
<dbReference type="PANTHER" id="PTHR30055">
    <property type="entry name" value="HTH-TYPE TRANSCRIPTIONAL REGULATOR RUTR"/>
    <property type="match status" value="1"/>
</dbReference>